<gene>
    <name evidence="1" type="ORF">MSPICULIGERA_LOCUS6483</name>
</gene>
<protein>
    <submittedName>
        <fullName evidence="1">Uncharacterized protein</fullName>
    </submittedName>
</protein>
<reference evidence="1" key="1">
    <citation type="submission" date="2023-06" db="EMBL/GenBank/DDBJ databases">
        <authorList>
            <person name="Delattre M."/>
        </authorList>
    </citation>
    <scope>NUCLEOTIDE SEQUENCE</scope>
    <source>
        <strain evidence="1">AF72</strain>
    </source>
</reference>
<keyword evidence="2" id="KW-1185">Reference proteome</keyword>
<dbReference type="AlphaFoldDB" id="A0AA36CH16"/>
<dbReference type="EMBL" id="CATQJA010001608">
    <property type="protein sequence ID" value="CAJ0567950.1"/>
    <property type="molecule type" value="Genomic_DNA"/>
</dbReference>
<comment type="caution">
    <text evidence="1">The sequence shown here is derived from an EMBL/GenBank/DDBJ whole genome shotgun (WGS) entry which is preliminary data.</text>
</comment>
<dbReference type="Proteomes" id="UP001177023">
    <property type="component" value="Unassembled WGS sequence"/>
</dbReference>
<evidence type="ECO:0000313" key="2">
    <source>
        <dbReference type="Proteomes" id="UP001177023"/>
    </source>
</evidence>
<feature type="non-terminal residue" evidence="1">
    <location>
        <position position="1"/>
    </location>
</feature>
<accession>A0AA36CH16</accession>
<proteinExistence type="predicted"/>
<evidence type="ECO:0000313" key="1">
    <source>
        <dbReference type="EMBL" id="CAJ0567950.1"/>
    </source>
</evidence>
<organism evidence="1 2">
    <name type="scientific">Mesorhabditis spiculigera</name>
    <dbReference type="NCBI Taxonomy" id="96644"/>
    <lineage>
        <taxon>Eukaryota</taxon>
        <taxon>Metazoa</taxon>
        <taxon>Ecdysozoa</taxon>
        <taxon>Nematoda</taxon>
        <taxon>Chromadorea</taxon>
        <taxon>Rhabditida</taxon>
        <taxon>Rhabditina</taxon>
        <taxon>Rhabditomorpha</taxon>
        <taxon>Rhabditoidea</taxon>
        <taxon>Rhabditidae</taxon>
        <taxon>Mesorhabditinae</taxon>
        <taxon>Mesorhabditis</taxon>
    </lineage>
</organism>
<sequence length="104" mass="11765">MPATKYSKVVTKIKTRQEVQAQLSKLWPTALGVAFVRSWPIPTFYAASDPLTRLSQRITVVGRNNIDYGRSVSSQNYDTMFPTLSPEERNAPKTFEPAEFGYYG</sequence>
<name>A0AA36CH16_9BILA</name>